<sequence>MKTEALANSCSEKDLHNITSVCENLLDICEITERFDGNMTPGMWKSLMRLVMRNKDVIKNHLQSDRLVSQMCFTLERKLQNYENLINTKDSTELHSTNESLSSKLLKVLKFLIKLLISFVQSFQDFLLASTFKDIITLIYSVISVSFKRLTKQSTGSTATGDNSASLIII</sequence>
<keyword evidence="2" id="KW-1185">Reference proteome</keyword>
<dbReference type="AlphaFoldDB" id="A0A6S7IQM6"/>
<protein>
    <submittedName>
        <fullName evidence="1">Uncharacterized protein</fullName>
    </submittedName>
</protein>
<organism evidence="1 2">
    <name type="scientific">Paramuricea clavata</name>
    <name type="common">Red gorgonian</name>
    <name type="synonym">Violescent sea-whip</name>
    <dbReference type="NCBI Taxonomy" id="317549"/>
    <lineage>
        <taxon>Eukaryota</taxon>
        <taxon>Metazoa</taxon>
        <taxon>Cnidaria</taxon>
        <taxon>Anthozoa</taxon>
        <taxon>Octocorallia</taxon>
        <taxon>Malacalcyonacea</taxon>
        <taxon>Plexauridae</taxon>
        <taxon>Paramuricea</taxon>
    </lineage>
</organism>
<feature type="non-terminal residue" evidence="1">
    <location>
        <position position="1"/>
    </location>
</feature>
<proteinExistence type="predicted"/>
<gene>
    <name evidence="1" type="ORF">PACLA_8A020200</name>
</gene>
<dbReference type="PANTHER" id="PTHR16071">
    <property type="entry name" value="CHROMOSOME 1 OPEN READING FRAME 112"/>
    <property type="match status" value="1"/>
</dbReference>
<dbReference type="PANTHER" id="PTHR16071:SF2">
    <property type="entry name" value="FIGNL1-INTERACTING REGULATOR OF RECOMBINATION AND MITOSIS"/>
    <property type="match status" value="1"/>
</dbReference>
<comment type="caution">
    <text evidence="1">The sequence shown here is derived from an EMBL/GenBank/DDBJ whole genome shotgun (WGS) entry which is preliminary data.</text>
</comment>
<accession>A0A6S7IQM6</accession>
<dbReference type="Pfam" id="PF14868">
    <property type="entry name" value="DUF4487"/>
    <property type="match status" value="1"/>
</dbReference>
<dbReference type="InterPro" id="IPR027902">
    <property type="entry name" value="DUF4487"/>
</dbReference>
<reference evidence="1" key="1">
    <citation type="submission" date="2020-04" db="EMBL/GenBank/DDBJ databases">
        <authorList>
            <person name="Alioto T."/>
            <person name="Alioto T."/>
            <person name="Gomez Garrido J."/>
        </authorList>
    </citation>
    <scope>NUCLEOTIDE SEQUENCE</scope>
    <source>
        <strain evidence="1">A484AB</strain>
    </source>
</reference>
<evidence type="ECO:0000313" key="2">
    <source>
        <dbReference type="Proteomes" id="UP001152795"/>
    </source>
</evidence>
<name>A0A6S7IQM6_PARCT</name>
<dbReference type="Proteomes" id="UP001152795">
    <property type="component" value="Unassembled WGS sequence"/>
</dbReference>
<dbReference type="EMBL" id="CACRXK020005973">
    <property type="protein sequence ID" value="CAB4007962.1"/>
    <property type="molecule type" value="Genomic_DNA"/>
</dbReference>
<evidence type="ECO:0000313" key="1">
    <source>
        <dbReference type="EMBL" id="CAB4007962.1"/>
    </source>
</evidence>